<evidence type="ECO:0000313" key="2">
    <source>
        <dbReference type="Proteomes" id="UP000018217"/>
    </source>
</evidence>
<organism evidence="1 2">
    <name type="scientific">Erwinia piriflorinigrans CFBP 5888</name>
    <dbReference type="NCBI Taxonomy" id="1161919"/>
    <lineage>
        <taxon>Bacteria</taxon>
        <taxon>Pseudomonadati</taxon>
        <taxon>Pseudomonadota</taxon>
        <taxon>Gammaproteobacteria</taxon>
        <taxon>Enterobacterales</taxon>
        <taxon>Erwiniaceae</taxon>
        <taxon>Erwinia</taxon>
    </lineage>
</organism>
<evidence type="ECO:0000313" key="1">
    <source>
        <dbReference type="EMBL" id="CCG85757.1"/>
    </source>
</evidence>
<accession>V5Z3A1</accession>
<protein>
    <submittedName>
        <fullName evidence="1">Uncharacterized protein</fullName>
    </submittedName>
</protein>
<dbReference type="EMBL" id="CAHS01000005">
    <property type="protein sequence ID" value="CCG85757.1"/>
    <property type="molecule type" value="Genomic_DNA"/>
</dbReference>
<keyword evidence="2" id="KW-1185">Reference proteome</keyword>
<reference evidence="1 2" key="1">
    <citation type="journal article" date="2013" name="Syst. Appl. Microbiol.">
        <title>Phylogenetic position and virulence apparatus of the pear flower necrosis pathogen Erwinia piriflorinigrans CFBP 5888T as assessed by comparative genomics.</title>
        <authorList>
            <person name="Smits T.H."/>
            <person name="Rezzonico F."/>
            <person name="Lopez M.M."/>
            <person name="Blom J."/>
            <person name="Goesmann A."/>
            <person name="Frey J.E."/>
            <person name="Duffy B."/>
        </authorList>
    </citation>
    <scope>NUCLEOTIDE SEQUENCE [LARGE SCALE GENOMIC DNA]</scope>
    <source>
        <strain evidence="2">CFBP5888</strain>
    </source>
</reference>
<sequence>MTWLSTFDLAFNLQAALSSAEARLISSMSRQDVGERAC</sequence>
<dbReference type="AlphaFoldDB" id="V5Z3A1"/>
<name>V5Z3A1_9GAMM</name>
<dbReference type="Proteomes" id="UP000018217">
    <property type="component" value="Unassembled WGS sequence"/>
</dbReference>
<gene>
    <name evidence="1" type="ORF">EPIR_0392</name>
</gene>
<comment type="caution">
    <text evidence="1">The sequence shown here is derived from an EMBL/GenBank/DDBJ whole genome shotgun (WGS) entry which is preliminary data.</text>
</comment>
<proteinExistence type="predicted"/>